<dbReference type="Proteomes" id="UP001172083">
    <property type="component" value="Unassembled WGS sequence"/>
</dbReference>
<evidence type="ECO:0000256" key="4">
    <source>
        <dbReference type="SAM" id="Phobius"/>
    </source>
</evidence>
<dbReference type="PANTHER" id="PTHR33204">
    <property type="entry name" value="TRANSCRIPTIONAL REGULATOR, MARR FAMILY"/>
    <property type="match status" value="1"/>
</dbReference>
<feature type="domain" description="HTH hxlR-type" evidence="5">
    <location>
        <begin position="10"/>
        <end position="114"/>
    </location>
</feature>
<keyword evidence="1" id="KW-0805">Transcription regulation</keyword>
<sequence>MRSTAKRSNCPISRTLDLFGDRWTLLILRDIAFKGYNFYNEFLGSDEKIATNILADRLKMLEEKKIIVSRTVESKKYNRLKKRKEYKLTASGIGMVPVIMEMLVWGHGFDPSTMVVPEFFERYKTDRDGLLKEVMESLEHDLHKNFC</sequence>
<dbReference type="RefSeq" id="WP_346756247.1">
    <property type="nucleotide sequence ID" value="NZ_JAUJEB010000001.1"/>
</dbReference>
<evidence type="ECO:0000259" key="5">
    <source>
        <dbReference type="PROSITE" id="PS51118"/>
    </source>
</evidence>
<reference evidence="6" key="1">
    <citation type="submission" date="2023-06" db="EMBL/GenBank/DDBJ databases">
        <title>Genomic of Agaribacillus aureum.</title>
        <authorList>
            <person name="Wang G."/>
        </authorList>
    </citation>
    <scope>NUCLEOTIDE SEQUENCE</scope>
    <source>
        <strain evidence="6">BMA12</strain>
    </source>
</reference>
<dbReference type="InterPro" id="IPR036390">
    <property type="entry name" value="WH_DNA-bd_sf"/>
</dbReference>
<name>A0ABT8KZJ3_9BACT</name>
<dbReference type="Gene3D" id="1.10.10.10">
    <property type="entry name" value="Winged helix-like DNA-binding domain superfamily/Winged helix DNA-binding domain"/>
    <property type="match status" value="1"/>
</dbReference>
<organism evidence="6 7">
    <name type="scientific">Agaribacillus aureus</name>
    <dbReference type="NCBI Taxonomy" id="3051825"/>
    <lineage>
        <taxon>Bacteria</taxon>
        <taxon>Pseudomonadati</taxon>
        <taxon>Bacteroidota</taxon>
        <taxon>Cytophagia</taxon>
        <taxon>Cytophagales</taxon>
        <taxon>Splendidivirgaceae</taxon>
        <taxon>Agaribacillus</taxon>
    </lineage>
</organism>
<evidence type="ECO:0000256" key="2">
    <source>
        <dbReference type="ARBA" id="ARBA00023125"/>
    </source>
</evidence>
<accession>A0ABT8KZJ3</accession>
<keyword evidence="4" id="KW-0812">Transmembrane</keyword>
<dbReference type="InterPro" id="IPR002577">
    <property type="entry name" value="HTH_HxlR"/>
</dbReference>
<protein>
    <submittedName>
        <fullName evidence="6">Helix-turn-helix domain-containing protein</fullName>
    </submittedName>
</protein>
<dbReference type="PROSITE" id="PS51118">
    <property type="entry name" value="HTH_HXLR"/>
    <property type="match status" value="1"/>
</dbReference>
<dbReference type="PANTHER" id="PTHR33204:SF37">
    <property type="entry name" value="HTH-TYPE TRANSCRIPTIONAL REGULATOR YODB"/>
    <property type="match status" value="1"/>
</dbReference>
<dbReference type="InterPro" id="IPR036388">
    <property type="entry name" value="WH-like_DNA-bd_sf"/>
</dbReference>
<keyword evidence="4" id="KW-1133">Transmembrane helix</keyword>
<evidence type="ECO:0000256" key="3">
    <source>
        <dbReference type="ARBA" id="ARBA00023163"/>
    </source>
</evidence>
<gene>
    <name evidence="6" type="ORF">QQ020_02570</name>
</gene>
<keyword evidence="2" id="KW-0238">DNA-binding</keyword>
<keyword evidence="4" id="KW-0472">Membrane</keyword>
<dbReference type="Pfam" id="PF01638">
    <property type="entry name" value="HxlR"/>
    <property type="match status" value="1"/>
</dbReference>
<comment type="caution">
    <text evidence="6">The sequence shown here is derived from an EMBL/GenBank/DDBJ whole genome shotgun (WGS) entry which is preliminary data.</text>
</comment>
<keyword evidence="3" id="KW-0804">Transcription</keyword>
<keyword evidence="7" id="KW-1185">Reference proteome</keyword>
<evidence type="ECO:0000313" key="6">
    <source>
        <dbReference type="EMBL" id="MDN5210907.1"/>
    </source>
</evidence>
<proteinExistence type="predicted"/>
<dbReference type="SUPFAM" id="SSF46785">
    <property type="entry name" value="Winged helix' DNA-binding domain"/>
    <property type="match status" value="1"/>
</dbReference>
<feature type="transmembrane region" description="Helical" evidence="4">
    <location>
        <begin position="86"/>
        <end position="105"/>
    </location>
</feature>
<evidence type="ECO:0000313" key="7">
    <source>
        <dbReference type="Proteomes" id="UP001172083"/>
    </source>
</evidence>
<dbReference type="EMBL" id="JAUJEB010000001">
    <property type="protein sequence ID" value="MDN5210907.1"/>
    <property type="molecule type" value="Genomic_DNA"/>
</dbReference>
<evidence type="ECO:0000256" key="1">
    <source>
        <dbReference type="ARBA" id="ARBA00023015"/>
    </source>
</evidence>